<accession>A0A098C0U1</accession>
<dbReference type="InterPro" id="IPR010846">
    <property type="entry name" value="AmiA-like"/>
</dbReference>
<sequence>MKKLSCLKENIFILALILIIIPGNIIAQVKTEFLLEDRIVFDDYIEYIKPWKSNSKDLIMEKTALFFLGKPYVAHTLDQNVVEQLTVNFREFDCFTFVETVIALSMTALEEEPTIEAYADNLKSIRYRDKVILGYHSRLHYTIDWIYENSKNGIMKDITSEIGGVKDNKIINFMSEHRTSYNQLTDDDTTLNEIIKVETKINDRGGFYYLPKDKIAKSDSLIPHMSVVGFTTSLEGLDVTHVSFAFRKDRELKFIHASSVLNEIVIDKQLLSNYCNSRSSCTGIIIAKVL</sequence>
<dbReference type="STRING" id="1562970.ING2E5B_1278"/>
<reference evidence="1 2" key="1">
    <citation type="submission" date="2014-08" db="EMBL/GenBank/DDBJ databases">
        <authorList>
            <person name="Wibberg D."/>
        </authorList>
    </citation>
    <scope>NUCLEOTIDE SEQUENCE [LARGE SCALE GENOMIC DNA]</scope>
    <source>
        <strain evidence="2">ING2-E5B</strain>
    </source>
</reference>
<dbReference type="Pfam" id="PF07313">
    <property type="entry name" value="AmiA-like"/>
    <property type="match status" value="1"/>
</dbReference>
<dbReference type="KEGG" id="pbt:ING2E5B_1278"/>
<dbReference type="HOGENOM" id="CLU_065574_0_1_10"/>
<dbReference type="OrthoDB" id="1409585at2"/>
<dbReference type="EMBL" id="LN515532">
    <property type="protein sequence ID" value="CEA16028.1"/>
    <property type="molecule type" value="Genomic_DNA"/>
</dbReference>
<organism evidence="1 2">
    <name type="scientific">Fermentimonas caenicola</name>
    <dbReference type="NCBI Taxonomy" id="1562970"/>
    <lineage>
        <taxon>Bacteria</taxon>
        <taxon>Pseudomonadati</taxon>
        <taxon>Bacteroidota</taxon>
        <taxon>Bacteroidia</taxon>
        <taxon>Bacteroidales</taxon>
        <taxon>Dysgonomonadaceae</taxon>
        <taxon>Fermentimonas</taxon>
    </lineage>
</organism>
<proteinExistence type="predicted"/>
<dbReference type="InterPro" id="IPR038765">
    <property type="entry name" value="Papain-like_cys_pep_sf"/>
</dbReference>
<dbReference type="Gene3D" id="2.30.260.10">
    <property type="entry name" value="putative xylanase like domain"/>
    <property type="match status" value="1"/>
</dbReference>
<protein>
    <submittedName>
        <fullName evidence="1">Uncharacterized protein</fullName>
    </submittedName>
</protein>
<dbReference type="Gene3D" id="1.10.3670.10">
    <property type="entry name" value="Putative xylanase like domain"/>
    <property type="match status" value="1"/>
</dbReference>
<evidence type="ECO:0000313" key="1">
    <source>
        <dbReference type="EMBL" id="CEA16028.1"/>
    </source>
</evidence>
<keyword evidence="2" id="KW-1185">Reference proteome</keyword>
<dbReference type="AlphaFoldDB" id="A0A098C0U1"/>
<dbReference type="SUPFAM" id="SSF54001">
    <property type="entry name" value="Cysteine proteinases"/>
    <property type="match status" value="1"/>
</dbReference>
<evidence type="ECO:0000313" key="2">
    <source>
        <dbReference type="Proteomes" id="UP000032417"/>
    </source>
</evidence>
<dbReference type="Proteomes" id="UP000032417">
    <property type="component" value="Chromosome 1"/>
</dbReference>
<name>A0A098C0U1_9BACT</name>
<gene>
    <name evidence="1" type="ORF">ING2E5B_1278</name>
</gene>